<evidence type="ECO:0000256" key="1">
    <source>
        <dbReference type="SAM" id="MobiDB-lite"/>
    </source>
</evidence>
<dbReference type="Pfam" id="PF00078">
    <property type="entry name" value="RVT_1"/>
    <property type="match status" value="1"/>
</dbReference>
<evidence type="ECO:0000313" key="3">
    <source>
        <dbReference type="EMBL" id="KAG2211958.1"/>
    </source>
</evidence>
<sequence>MEQGGRSPNPSSPGPDGLYNEALVEGIFPSSWHDSVMCLLPKKGDLSLLQNWRPISLTNCDAKIFTRIINSRMTLAADHIINVHQTGFMRGRFIGDNGIILKSLIDYAHLDPQYNETVALLLDFMKAYDRVHSEYLRAALSHYGIPPHLVQCIINFFFQTKIRVNVNGYLTEPISQQRGLRQGDPLSPILFNLALEPLLQTILQDPLLPGVSPHTLYRDSGTLTALKTLAYADDVLVVLTRPSEYDILQRHLHIYERASNGKLNTSKTQILSVTGKPLGPNWLNKLANHSITDIFDHLSLIPLTYLGYFIIQSSNQSEYVETLLLEMIDKGFDPHFNRGLSFRGRATVTNTLVLSKLWYSLRLLNPSKVFFNKLDGKIGNFMNYSKKIGRFSVAQLKRPIGEGGLGVLDPVIQHQALQLRWVKPLLNQTPDKIIDSLDMAVFWLRHVISSTMNPASALDADQSSPTSSPIVLHSNFVLFSNQLRSQVASNLNLFSPIRSIISCINTLPDPHNHPEFQLPIAVVLELPINDIWSTSSDQCPLKAKVYNKVQIKHFYTFDSTHSHLIRRAHQDPEKKYPILGSRFHQSLLLDLAQLYPFALRLMTPNNHLFGSIETEPLTDFFQYTLLINQISTKSFREETVHRTPQRVTSVSRYTGSTWKAFWRSRLNFRTKNIWFQILHNKVNTTLTMHRYLPQLVESPLCPLCSASSHHPEHMFVSCQRVWQIWKRSFTYLYPQLPALYLLKPSEVLSSIYTFNFPSRKMFHLQTTPIFLFDAILEGIWKHYWSFIFDSTPFIPDQVVCTIIGIAHTYINQHNKFVEQYNLTDRHCASSRYRTIITKYLINDQKRLLLEYNTWKQSEDSTRFWTAIRRRKTQLDAHAGAVEYIGDVVNEEVGQLCKEKDHARAVTDTVANENENILLSRAETSQEANTKQAPTSSALNINQDYTNSSSVENKEAEAESEATAIINPYKELSRFETAQDGNIYKLFDIYQAEATKLSNVGLMKIETHLHEILPLTNIIILAPNQHSELLLKVFSEDTLNLLYHSLFNHMTNNKKATSTTNDKFEETIIKMSRVIQAVEDNEMTRSDAELELLVFARRQTYYLARMIRGINNALQKLPSNVIKNATSISENELFNTYFDPILSAIISDPEKNTLLRWSNKKPE</sequence>
<dbReference type="InterPro" id="IPR000477">
    <property type="entry name" value="RT_dom"/>
</dbReference>
<dbReference type="PANTHER" id="PTHR31635:SF196">
    <property type="entry name" value="REVERSE TRANSCRIPTASE DOMAIN-CONTAINING PROTEIN-RELATED"/>
    <property type="match status" value="1"/>
</dbReference>
<dbReference type="PROSITE" id="PS50878">
    <property type="entry name" value="RT_POL"/>
    <property type="match status" value="1"/>
</dbReference>
<proteinExistence type="predicted"/>
<dbReference type="OrthoDB" id="2225686at2759"/>
<protein>
    <recommendedName>
        <fullName evidence="2">Reverse transcriptase domain-containing protein</fullName>
    </recommendedName>
</protein>
<evidence type="ECO:0000313" key="4">
    <source>
        <dbReference type="Proteomes" id="UP000603453"/>
    </source>
</evidence>
<feature type="domain" description="Reverse transcriptase" evidence="2">
    <location>
        <begin position="21"/>
        <end position="310"/>
    </location>
</feature>
<comment type="caution">
    <text evidence="3">The sequence shown here is derived from an EMBL/GenBank/DDBJ whole genome shotgun (WGS) entry which is preliminary data.</text>
</comment>
<reference evidence="3" key="1">
    <citation type="submission" date="2020-12" db="EMBL/GenBank/DDBJ databases">
        <title>Metabolic potential, ecology and presence of endohyphal bacteria is reflected in genomic diversity of Mucoromycotina.</title>
        <authorList>
            <person name="Muszewska A."/>
            <person name="Okrasinska A."/>
            <person name="Steczkiewicz K."/>
            <person name="Drgas O."/>
            <person name="Orlowska M."/>
            <person name="Perlinska-Lenart U."/>
            <person name="Aleksandrzak-Piekarczyk T."/>
            <person name="Szatraj K."/>
            <person name="Zielenkiewicz U."/>
            <person name="Pilsyk S."/>
            <person name="Malc E."/>
            <person name="Mieczkowski P."/>
            <person name="Kruszewska J.S."/>
            <person name="Biernat P."/>
            <person name="Pawlowska J."/>
        </authorList>
    </citation>
    <scope>NUCLEOTIDE SEQUENCE</scope>
    <source>
        <strain evidence="3">WA0000017839</strain>
    </source>
</reference>
<dbReference type="EMBL" id="JAEPRD010000007">
    <property type="protein sequence ID" value="KAG2211958.1"/>
    <property type="molecule type" value="Genomic_DNA"/>
</dbReference>
<dbReference type="PANTHER" id="PTHR31635">
    <property type="entry name" value="REVERSE TRANSCRIPTASE DOMAIN-CONTAINING PROTEIN-RELATED"/>
    <property type="match status" value="1"/>
</dbReference>
<gene>
    <name evidence="3" type="ORF">INT47_004645</name>
</gene>
<dbReference type="SUPFAM" id="SSF56672">
    <property type="entry name" value="DNA/RNA polymerases"/>
    <property type="match status" value="1"/>
</dbReference>
<dbReference type="CDD" id="cd01650">
    <property type="entry name" value="RT_nLTR_like"/>
    <property type="match status" value="1"/>
</dbReference>
<accession>A0A8H7VCZ2</accession>
<evidence type="ECO:0000259" key="2">
    <source>
        <dbReference type="PROSITE" id="PS50878"/>
    </source>
</evidence>
<dbReference type="InterPro" id="IPR026960">
    <property type="entry name" value="RVT-Znf"/>
</dbReference>
<keyword evidence="4" id="KW-1185">Reference proteome</keyword>
<dbReference type="InterPro" id="IPR043502">
    <property type="entry name" value="DNA/RNA_pol_sf"/>
</dbReference>
<name>A0A8H7VCZ2_9FUNG</name>
<dbReference type="AlphaFoldDB" id="A0A8H7VCZ2"/>
<feature type="compositionally biased region" description="Polar residues" evidence="1">
    <location>
        <begin position="919"/>
        <end position="946"/>
    </location>
</feature>
<dbReference type="Proteomes" id="UP000603453">
    <property type="component" value="Unassembled WGS sequence"/>
</dbReference>
<organism evidence="3 4">
    <name type="scientific">Mucor saturninus</name>
    <dbReference type="NCBI Taxonomy" id="64648"/>
    <lineage>
        <taxon>Eukaryota</taxon>
        <taxon>Fungi</taxon>
        <taxon>Fungi incertae sedis</taxon>
        <taxon>Mucoromycota</taxon>
        <taxon>Mucoromycotina</taxon>
        <taxon>Mucoromycetes</taxon>
        <taxon>Mucorales</taxon>
        <taxon>Mucorineae</taxon>
        <taxon>Mucoraceae</taxon>
        <taxon>Mucor</taxon>
    </lineage>
</organism>
<dbReference type="Pfam" id="PF13966">
    <property type="entry name" value="zf-RVT"/>
    <property type="match status" value="1"/>
</dbReference>
<feature type="region of interest" description="Disordered" evidence="1">
    <location>
        <begin position="919"/>
        <end position="958"/>
    </location>
</feature>